<comment type="caution">
    <text evidence="1">The sequence shown here is derived from an EMBL/GenBank/DDBJ whole genome shotgun (WGS) entry which is preliminary data.</text>
</comment>
<evidence type="ECO:0000313" key="1">
    <source>
        <dbReference type="EMBL" id="KAK3671602.1"/>
    </source>
</evidence>
<accession>A0AAE0TPZ5</accession>
<organism evidence="1 2">
    <name type="scientific">Recurvomyces mirabilis</name>
    <dbReference type="NCBI Taxonomy" id="574656"/>
    <lineage>
        <taxon>Eukaryota</taxon>
        <taxon>Fungi</taxon>
        <taxon>Dikarya</taxon>
        <taxon>Ascomycota</taxon>
        <taxon>Pezizomycotina</taxon>
        <taxon>Dothideomycetes</taxon>
        <taxon>Dothideomycetidae</taxon>
        <taxon>Mycosphaerellales</taxon>
        <taxon>Teratosphaeriaceae</taxon>
        <taxon>Recurvomyces</taxon>
    </lineage>
</organism>
<dbReference type="AlphaFoldDB" id="A0AAE0TPZ5"/>
<keyword evidence="2" id="KW-1185">Reference proteome</keyword>
<name>A0AAE0TPZ5_9PEZI</name>
<evidence type="ECO:0000313" key="2">
    <source>
        <dbReference type="Proteomes" id="UP001274830"/>
    </source>
</evidence>
<gene>
    <name evidence="1" type="ORF">LTR78_008525</name>
</gene>
<proteinExistence type="predicted"/>
<dbReference type="Proteomes" id="UP001274830">
    <property type="component" value="Unassembled WGS sequence"/>
</dbReference>
<dbReference type="EMBL" id="JAUTXT010000041">
    <property type="protein sequence ID" value="KAK3671602.1"/>
    <property type="molecule type" value="Genomic_DNA"/>
</dbReference>
<sequence length="231" mass="26582">METKPMTSPLPVLGLHLEFIQLGAPACHHTAWCSASTTVSPDESAAELPDLVKVESLRLVVSDRILRTVLRTDEWMLLLDLTMNLPGFRGSGMTLTANLDRVATVADLLDDPRKSGVSLDVGVTLQLVERRSTVQHSIWNRIQLVAPQQLRYEYHHIGEVPIPRDHPRYDIRNLPWIREGHDHDKRMDVKYIWVLLAWREDVEDNWKLSRVHAYDFGDFCIGDCDEWTPWN</sequence>
<protein>
    <submittedName>
        <fullName evidence="1">Uncharacterized protein</fullName>
    </submittedName>
</protein>
<reference evidence="1" key="1">
    <citation type="submission" date="2023-07" db="EMBL/GenBank/DDBJ databases">
        <title>Black Yeasts Isolated from many extreme environments.</title>
        <authorList>
            <person name="Coleine C."/>
            <person name="Stajich J.E."/>
            <person name="Selbmann L."/>
        </authorList>
    </citation>
    <scope>NUCLEOTIDE SEQUENCE</scope>
    <source>
        <strain evidence="1">CCFEE 5485</strain>
    </source>
</reference>